<sequence>MTDMEPAQRGESVEANSDLNGGRTRCHAR</sequence>
<feature type="non-terminal residue" evidence="2">
    <location>
        <position position="29"/>
    </location>
</feature>
<reference evidence="2 3" key="1">
    <citation type="journal article" date="2018" name="Front. Plant Sci.">
        <title>Red Clover (Trifolium pratense) and Zigzag Clover (T. medium) - A Picture of Genomic Similarities and Differences.</title>
        <authorList>
            <person name="Dluhosova J."/>
            <person name="Istvanek J."/>
            <person name="Nedelnik J."/>
            <person name="Repkova J."/>
        </authorList>
    </citation>
    <scope>NUCLEOTIDE SEQUENCE [LARGE SCALE GENOMIC DNA]</scope>
    <source>
        <strain evidence="3">cv. 10/8</strain>
        <tissue evidence="2">Leaf</tissue>
    </source>
</reference>
<proteinExistence type="predicted"/>
<feature type="region of interest" description="Disordered" evidence="1">
    <location>
        <begin position="1"/>
        <end position="29"/>
    </location>
</feature>
<dbReference type="AlphaFoldDB" id="A0A392UPX8"/>
<protein>
    <submittedName>
        <fullName evidence="2">Uncharacterized protein</fullName>
    </submittedName>
</protein>
<feature type="compositionally biased region" description="Basic and acidic residues" evidence="1">
    <location>
        <begin position="1"/>
        <end position="12"/>
    </location>
</feature>
<dbReference type="EMBL" id="LXQA010884275">
    <property type="protein sequence ID" value="MCI75502.1"/>
    <property type="molecule type" value="Genomic_DNA"/>
</dbReference>
<name>A0A392UPX8_9FABA</name>
<evidence type="ECO:0000256" key="1">
    <source>
        <dbReference type="SAM" id="MobiDB-lite"/>
    </source>
</evidence>
<evidence type="ECO:0000313" key="2">
    <source>
        <dbReference type="EMBL" id="MCI75502.1"/>
    </source>
</evidence>
<evidence type="ECO:0000313" key="3">
    <source>
        <dbReference type="Proteomes" id="UP000265520"/>
    </source>
</evidence>
<dbReference type="Proteomes" id="UP000265520">
    <property type="component" value="Unassembled WGS sequence"/>
</dbReference>
<accession>A0A392UPX8</accession>
<keyword evidence="3" id="KW-1185">Reference proteome</keyword>
<comment type="caution">
    <text evidence="2">The sequence shown here is derived from an EMBL/GenBank/DDBJ whole genome shotgun (WGS) entry which is preliminary data.</text>
</comment>
<organism evidence="2 3">
    <name type="scientific">Trifolium medium</name>
    <dbReference type="NCBI Taxonomy" id="97028"/>
    <lineage>
        <taxon>Eukaryota</taxon>
        <taxon>Viridiplantae</taxon>
        <taxon>Streptophyta</taxon>
        <taxon>Embryophyta</taxon>
        <taxon>Tracheophyta</taxon>
        <taxon>Spermatophyta</taxon>
        <taxon>Magnoliopsida</taxon>
        <taxon>eudicotyledons</taxon>
        <taxon>Gunneridae</taxon>
        <taxon>Pentapetalae</taxon>
        <taxon>rosids</taxon>
        <taxon>fabids</taxon>
        <taxon>Fabales</taxon>
        <taxon>Fabaceae</taxon>
        <taxon>Papilionoideae</taxon>
        <taxon>50 kb inversion clade</taxon>
        <taxon>NPAAA clade</taxon>
        <taxon>Hologalegina</taxon>
        <taxon>IRL clade</taxon>
        <taxon>Trifolieae</taxon>
        <taxon>Trifolium</taxon>
    </lineage>
</organism>